<feature type="transmembrane region" description="Helical" evidence="1">
    <location>
        <begin position="440"/>
        <end position="458"/>
    </location>
</feature>
<keyword evidence="1" id="KW-0812">Transmembrane</keyword>
<keyword evidence="3" id="KW-1185">Reference proteome</keyword>
<dbReference type="GO" id="GO:1902604">
    <property type="term" value="P:p-aminobenzoyl-glutamate transmembrane transport"/>
    <property type="evidence" value="ECO:0007669"/>
    <property type="project" value="InterPro"/>
</dbReference>
<dbReference type="NCBIfam" id="NF008459">
    <property type="entry name" value="PRK11339.1"/>
    <property type="match status" value="1"/>
</dbReference>
<reference evidence="2 3" key="1">
    <citation type="submission" date="2015-05" db="EMBL/GenBank/DDBJ databases">
        <title>Genome sequences of Pluralibacter gergoviae.</title>
        <authorList>
            <person name="Greninger A.L."/>
            <person name="Miller S."/>
        </authorList>
    </citation>
    <scope>NUCLEOTIDE SEQUENCE [LARGE SCALE GENOMIC DNA]</scope>
    <source>
        <strain evidence="2 3">JS81F13</strain>
    </source>
</reference>
<comment type="caution">
    <text evidence="2">The sequence shown here is derived from an EMBL/GenBank/DDBJ whole genome shotgun (WGS) entry which is preliminary data.</text>
</comment>
<evidence type="ECO:0000313" key="3">
    <source>
        <dbReference type="Proteomes" id="UP000036196"/>
    </source>
</evidence>
<feature type="transmembrane region" description="Helical" evidence="1">
    <location>
        <begin position="85"/>
        <end position="105"/>
    </location>
</feature>
<dbReference type="STRING" id="61647.LG71_16060"/>
<feature type="transmembrane region" description="Helical" evidence="1">
    <location>
        <begin position="167"/>
        <end position="194"/>
    </location>
</feature>
<dbReference type="GO" id="GO:0015558">
    <property type="term" value="F:secondary active p-aminobenzoyl-glutamate transmembrane transporter activity"/>
    <property type="evidence" value="ECO:0007669"/>
    <property type="project" value="InterPro"/>
</dbReference>
<feature type="transmembrane region" description="Helical" evidence="1">
    <location>
        <begin position="415"/>
        <end position="434"/>
    </location>
</feature>
<dbReference type="PATRIC" id="fig|61647.15.peg.2022"/>
<dbReference type="PANTHER" id="PTHR30282">
    <property type="entry name" value="P-AMINOBENZOYL GLUTAMATE TRANSPORTER"/>
    <property type="match status" value="1"/>
</dbReference>
<dbReference type="EMBL" id="LDZF01000020">
    <property type="protein sequence ID" value="KMK12183.1"/>
    <property type="molecule type" value="Genomic_DNA"/>
</dbReference>
<dbReference type="AlphaFoldDB" id="A0A0J5LQE3"/>
<dbReference type="eggNOG" id="COG2978">
    <property type="taxonomic scope" value="Bacteria"/>
</dbReference>
<feature type="transmembrane region" description="Helical" evidence="1">
    <location>
        <begin position="343"/>
        <end position="362"/>
    </location>
</feature>
<accession>A0A0J5LQE3</accession>
<sequence>MSMSSIPSPSPTGKLYGWVEKIGNKVPHPFLLFIWLIAVLMVATAVLSAFNVSVTNPSDGTLVTVKNLLSVEGLHWFLPNVIKNFSGFAPLGAILALVLGAGLAERVGLLPTLMAKMASCVSARYASYMVLFIAFFSHISSDAALVIMPPMGALIFLAVGRHPVAGLLAAIAGVACGFTANLLIVTTDVLLSGISTEAAKSIDAAVQVSVIDNWYFMATSVIVLTLIGGIITDKMIEPRLGVWQGERDEKLEAITPEQRFGLRVAGVVALLFIAAVALMVVPENGILRDPVRHTVLPSPFIKGIVPLIIIFLFVVSLAYGIATGKIRAQADLPPLMIEPMKEMAGFIVMVFPLAQFVAMFNWSHMGKFMAVGLTDLLETTGIGGIPAFVGLALLSSLLCMFIASGSAIWSILAPIFVPMFMLMGFHPAFAQILFRIADSSVLPLAPVSPFVPLFLGFLQRYKPEAKLGTYYSLVLPYPLIFLVVWLLLLVVWYLAGLPIGPGIYPRLH</sequence>
<proteinExistence type="predicted"/>
<feature type="transmembrane region" description="Helical" evidence="1">
    <location>
        <begin position="382"/>
        <end position="403"/>
    </location>
</feature>
<gene>
    <name evidence="2" type="ORF">ABW06_17515</name>
</gene>
<feature type="transmembrane region" description="Helical" evidence="1">
    <location>
        <begin position="470"/>
        <end position="495"/>
    </location>
</feature>
<dbReference type="InterPro" id="IPR004697">
    <property type="entry name" value="AbgT"/>
</dbReference>
<keyword evidence="1" id="KW-0472">Membrane</keyword>
<organism evidence="2 3">
    <name type="scientific">Pluralibacter gergoviae</name>
    <name type="common">Enterobacter gergoviae</name>
    <dbReference type="NCBI Taxonomy" id="61647"/>
    <lineage>
        <taxon>Bacteria</taxon>
        <taxon>Pseudomonadati</taxon>
        <taxon>Pseudomonadota</taxon>
        <taxon>Gammaproteobacteria</taxon>
        <taxon>Enterobacterales</taxon>
        <taxon>Enterobacteriaceae</taxon>
        <taxon>Pluralibacter</taxon>
    </lineage>
</organism>
<feature type="transmembrane region" description="Helical" evidence="1">
    <location>
        <begin position="214"/>
        <end position="231"/>
    </location>
</feature>
<dbReference type="Pfam" id="PF03806">
    <property type="entry name" value="ABG_transport"/>
    <property type="match status" value="1"/>
</dbReference>
<feature type="transmembrane region" description="Helical" evidence="1">
    <location>
        <begin position="300"/>
        <end position="322"/>
    </location>
</feature>
<keyword evidence="1" id="KW-1133">Transmembrane helix</keyword>
<protein>
    <submittedName>
        <fullName evidence="2">Transporter</fullName>
    </submittedName>
</protein>
<dbReference type="RefSeq" id="WP_048279888.1">
    <property type="nucleotide sequence ID" value="NZ_LDZF01000020.1"/>
</dbReference>
<dbReference type="NCBIfam" id="TIGR00819">
    <property type="entry name" value="ydaH"/>
    <property type="match status" value="1"/>
</dbReference>
<dbReference type="InterPro" id="IPR011540">
    <property type="entry name" value="AbgT_Proteobac"/>
</dbReference>
<dbReference type="Proteomes" id="UP000036196">
    <property type="component" value="Unassembled WGS sequence"/>
</dbReference>
<feature type="transmembrane region" description="Helical" evidence="1">
    <location>
        <begin position="143"/>
        <end position="160"/>
    </location>
</feature>
<evidence type="ECO:0000256" key="1">
    <source>
        <dbReference type="SAM" id="Phobius"/>
    </source>
</evidence>
<name>A0A0J5LQE3_PLUGE</name>
<feature type="transmembrane region" description="Helical" evidence="1">
    <location>
        <begin position="117"/>
        <end position="137"/>
    </location>
</feature>
<dbReference type="PANTHER" id="PTHR30282:SF0">
    <property type="entry name" value="P-AMINOBENZOYL-GLUTAMATE TRANSPORT PROTEIN"/>
    <property type="match status" value="1"/>
</dbReference>
<evidence type="ECO:0000313" key="2">
    <source>
        <dbReference type="EMBL" id="KMK12183.1"/>
    </source>
</evidence>
<feature type="transmembrane region" description="Helical" evidence="1">
    <location>
        <begin position="260"/>
        <end position="280"/>
    </location>
</feature>
<feature type="transmembrane region" description="Helical" evidence="1">
    <location>
        <begin position="30"/>
        <end position="50"/>
    </location>
</feature>